<dbReference type="SUPFAM" id="SSF51569">
    <property type="entry name" value="Aldolase"/>
    <property type="match status" value="1"/>
</dbReference>
<dbReference type="InterPro" id="IPR013785">
    <property type="entry name" value="Aldolase_TIM"/>
</dbReference>
<dbReference type="Gene3D" id="3.20.20.70">
    <property type="entry name" value="Aldolase class I"/>
    <property type="match status" value="1"/>
</dbReference>
<sequence length="309" mass="33408">MRSGSACPAVLCKVNPLTSFRGVYAALLSPRASDGELDTTSFRQQVIELNRFSLRGYAINGATGEFTIVSDADVDELVRVARQEAQDAEILCGIGAGDLRLTVRRARVAQLAGAHATLLPMPNFFPYREDDLAAYISAVASSVELPILLYNLPQFTSGLHVDTVLSLFAKHSNIVGIKDSSGSLDIVRAMTAAGLTHARLIGNDSALSAALVESVCDGVVSGVACTLPELMSSLFATGGHGNAFETKSHLLNEFIDHLGPLPTPWGLKVTSAVRHFTRESYPFPLSTTREVEVTELREWFRGWYKQTHT</sequence>
<dbReference type="InterPro" id="IPR002220">
    <property type="entry name" value="DapA-like"/>
</dbReference>
<dbReference type="PIRSF" id="PIRSF001365">
    <property type="entry name" value="DHDPS"/>
    <property type="match status" value="1"/>
</dbReference>
<feature type="binding site" evidence="6">
    <location>
        <position position="220"/>
    </location>
    <ligand>
        <name>pyruvate</name>
        <dbReference type="ChEBI" id="CHEBI:15361"/>
    </ligand>
</feature>
<evidence type="ECO:0000313" key="8">
    <source>
        <dbReference type="Proteomes" id="UP000292958"/>
    </source>
</evidence>
<evidence type="ECO:0000313" key="7">
    <source>
        <dbReference type="EMBL" id="RZU41249.1"/>
    </source>
</evidence>
<organism evidence="7 8">
    <name type="scientific">Edaphobacter modestus</name>
    <dbReference type="NCBI Taxonomy" id="388466"/>
    <lineage>
        <taxon>Bacteria</taxon>
        <taxon>Pseudomonadati</taxon>
        <taxon>Acidobacteriota</taxon>
        <taxon>Terriglobia</taxon>
        <taxon>Terriglobales</taxon>
        <taxon>Acidobacteriaceae</taxon>
        <taxon>Edaphobacter</taxon>
    </lineage>
</organism>
<dbReference type="EMBL" id="SHKW01000001">
    <property type="protein sequence ID" value="RZU41249.1"/>
    <property type="molecule type" value="Genomic_DNA"/>
</dbReference>
<comment type="similarity">
    <text evidence="1 4">Belongs to the DapA family.</text>
</comment>
<dbReference type="Proteomes" id="UP000292958">
    <property type="component" value="Unassembled WGS sequence"/>
</dbReference>
<keyword evidence="8" id="KW-1185">Reference proteome</keyword>
<proteinExistence type="inferred from homology"/>
<comment type="caution">
    <text evidence="7">The sequence shown here is derived from an EMBL/GenBank/DDBJ whole genome shotgun (WGS) entry which is preliminary data.</text>
</comment>
<feature type="active site" description="Schiff-base intermediate with substrate" evidence="5">
    <location>
        <position position="178"/>
    </location>
</feature>
<dbReference type="AlphaFoldDB" id="A0A4Q7YW35"/>
<dbReference type="OrthoDB" id="127973at2"/>
<evidence type="ECO:0000256" key="2">
    <source>
        <dbReference type="ARBA" id="ARBA00023239"/>
    </source>
</evidence>
<gene>
    <name evidence="7" type="ORF">BDD14_2756</name>
</gene>
<dbReference type="Pfam" id="PF00701">
    <property type="entry name" value="DHDPS"/>
    <property type="match status" value="1"/>
</dbReference>
<feature type="active site" description="Proton donor/acceptor" evidence="5">
    <location>
        <position position="150"/>
    </location>
</feature>
<evidence type="ECO:0000256" key="3">
    <source>
        <dbReference type="ARBA" id="ARBA00023270"/>
    </source>
</evidence>
<dbReference type="GO" id="GO:0044281">
    <property type="term" value="P:small molecule metabolic process"/>
    <property type="evidence" value="ECO:0007669"/>
    <property type="project" value="UniProtKB-ARBA"/>
</dbReference>
<evidence type="ECO:0000256" key="6">
    <source>
        <dbReference type="PIRSR" id="PIRSR001365-2"/>
    </source>
</evidence>
<accession>A0A4Q7YW35</accession>
<feature type="binding site" evidence="6">
    <location>
        <position position="63"/>
    </location>
    <ligand>
        <name>pyruvate</name>
        <dbReference type="ChEBI" id="CHEBI:15361"/>
    </ligand>
</feature>
<reference evidence="7 8" key="1">
    <citation type="submission" date="2019-02" db="EMBL/GenBank/DDBJ databases">
        <title>Genomic Encyclopedia of Archaeal and Bacterial Type Strains, Phase II (KMG-II): from individual species to whole genera.</title>
        <authorList>
            <person name="Goeker M."/>
        </authorList>
    </citation>
    <scope>NUCLEOTIDE SEQUENCE [LARGE SCALE GENOMIC DNA]</scope>
    <source>
        <strain evidence="7 8">DSM 18101</strain>
    </source>
</reference>
<evidence type="ECO:0000256" key="5">
    <source>
        <dbReference type="PIRSR" id="PIRSR001365-1"/>
    </source>
</evidence>
<evidence type="ECO:0000256" key="4">
    <source>
        <dbReference type="PIRNR" id="PIRNR001365"/>
    </source>
</evidence>
<protein>
    <submittedName>
        <fullName evidence="7">4-hydroxy-tetrahydrodipicolinate synthase</fullName>
    </submittedName>
</protein>
<dbReference type="GO" id="GO:0008840">
    <property type="term" value="F:4-hydroxy-tetrahydrodipicolinate synthase activity"/>
    <property type="evidence" value="ECO:0007669"/>
    <property type="project" value="TreeGrafter"/>
</dbReference>
<keyword evidence="2 4" id="KW-0456">Lyase</keyword>
<dbReference type="PROSITE" id="PS00666">
    <property type="entry name" value="DHDPS_2"/>
    <property type="match status" value="1"/>
</dbReference>
<name>A0A4Q7YW35_9BACT</name>
<dbReference type="InterPro" id="IPR020625">
    <property type="entry name" value="Schiff_base-form_aldolases_AS"/>
</dbReference>
<dbReference type="PANTHER" id="PTHR12128">
    <property type="entry name" value="DIHYDRODIPICOLINATE SYNTHASE"/>
    <property type="match status" value="1"/>
</dbReference>
<keyword evidence="3" id="KW-0704">Schiff base</keyword>
<dbReference type="PANTHER" id="PTHR12128:SF66">
    <property type="entry name" value="4-HYDROXY-2-OXOGLUTARATE ALDOLASE, MITOCHONDRIAL"/>
    <property type="match status" value="1"/>
</dbReference>
<evidence type="ECO:0000256" key="1">
    <source>
        <dbReference type="ARBA" id="ARBA00007592"/>
    </source>
</evidence>
<dbReference type="SMART" id="SM01130">
    <property type="entry name" value="DHDPS"/>
    <property type="match status" value="1"/>
</dbReference>
<dbReference type="CDD" id="cd00408">
    <property type="entry name" value="DHDPS-like"/>
    <property type="match status" value="1"/>
</dbReference>